<name>A0ABS0L596_9BACT</name>
<proteinExistence type="predicted"/>
<keyword evidence="3" id="KW-1185">Reference proteome</keyword>
<protein>
    <recommendedName>
        <fullName evidence="1">HNH nuclease domain-containing protein</fullName>
    </recommendedName>
</protein>
<reference evidence="2 3" key="1">
    <citation type="submission" date="2020-11" db="EMBL/GenBank/DDBJ databases">
        <title>Hymenobacter sp.</title>
        <authorList>
            <person name="Kim M.K."/>
        </authorList>
    </citation>
    <scope>NUCLEOTIDE SEQUENCE [LARGE SCALE GENOMIC DNA]</scope>
    <source>
        <strain evidence="2 3">BT594</strain>
    </source>
</reference>
<organism evidence="2 3">
    <name type="scientific">Hymenobacter guriensis</name>
    <dbReference type="NCBI Taxonomy" id="2793065"/>
    <lineage>
        <taxon>Bacteria</taxon>
        <taxon>Pseudomonadati</taxon>
        <taxon>Bacteroidota</taxon>
        <taxon>Cytophagia</taxon>
        <taxon>Cytophagales</taxon>
        <taxon>Hymenobacteraceae</taxon>
        <taxon>Hymenobacter</taxon>
    </lineage>
</organism>
<dbReference type="Pfam" id="PF13391">
    <property type="entry name" value="HNH_2"/>
    <property type="match status" value="1"/>
</dbReference>
<evidence type="ECO:0000313" key="3">
    <source>
        <dbReference type="Proteomes" id="UP000601099"/>
    </source>
</evidence>
<feature type="domain" description="HNH nuclease" evidence="1">
    <location>
        <begin position="5"/>
        <end position="27"/>
    </location>
</feature>
<sequence length="76" mass="8809">MSHDDTIGNGLALTPTLHRAFDRHILRIDHDYRVRVASSFRELGGAGHGLRQFEGAKLRLPERPEWWTRWEGFAAR</sequence>
<evidence type="ECO:0000313" key="2">
    <source>
        <dbReference type="EMBL" id="MBG8555267.1"/>
    </source>
</evidence>
<accession>A0ABS0L596</accession>
<comment type="caution">
    <text evidence="2">The sequence shown here is derived from an EMBL/GenBank/DDBJ whole genome shotgun (WGS) entry which is preliminary data.</text>
</comment>
<dbReference type="InterPro" id="IPR003615">
    <property type="entry name" value="HNH_nuc"/>
</dbReference>
<dbReference type="RefSeq" id="WP_196956288.1">
    <property type="nucleotide sequence ID" value="NZ_JADWYK010000011.1"/>
</dbReference>
<gene>
    <name evidence="2" type="ORF">I5L79_17080</name>
</gene>
<dbReference type="Proteomes" id="UP000601099">
    <property type="component" value="Unassembled WGS sequence"/>
</dbReference>
<evidence type="ECO:0000259" key="1">
    <source>
        <dbReference type="Pfam" id="PF13391"/>
    </source>
</evidence>
<dbReference type="EMBL" id="JADWYK010000011">
    <property type="protein sequence ID" value="MBG8555267.1"/>
    <property type="molecule type" value="Genomic_DNA"/>
</dbReference>